<dbReference type="AlphaFoldDB" id="A0AAW1WPK0"/>
<feature type="domain" description="RING-type" evidence="7">
    <location>
        <begin position="226"/>
        <end position="270"/>
    </location>
</feature>
<dbReference type="PANTHER" id="PTHR15710">
    <property type="entry name" value="E3 UBIQUITIN-PROTEIN LIGASE PRAJA"/>
    <property type="match status" value="1"/>
</dbReference>
<dbReference type="PROSITE" id="PS50089">
    <property type="entry name" value="ZF_RING_2"/>
    <property type="match status" value="1"/>
</dbReference>
<dbReference type="GO" id="GO:0016567">
    <property type="term" value="P:protein ubiquitination"/>
    <property type="evidence" value="ECO:0007669"/>
    <property type="project" value="TreeGrafter"/>
</dbReference>
<evidence type="ECO:0000313" key="9">
    <source>
        <dbReference type="Proteomes" id="UP001457282"/>
    </source>
</evidence>
<evidence type="ECO:0000313" key="8">
    <source>
        <dbReference type="EMBL" id="KAK9925292.1"/>
    </source>
</evidence>
<dbReference type="InterPro" id="IPR001841">
    <property type="entry name" value="Znf_RING"/>
</dbReference>
<dbReference type="CDD" id="cd16454">
    <property type="entry name" value="RING-H2_PA-TM-RING"/>
    <property type="match status" value="1"/>
</dbReference>
<keyword evidence="9" id="KW-1185">Reference proteome</keyword>
<dbReference type="GO" id="GO:0008270">
    <property type="term" value="F:zinc ion binding"/>
    <property type="evidence" value="ECO:0007669"/>
    <property type="project" value="UniProtKB-KW"/>
</dbReference>
<reference evidence="8 9" key="1">
    <citation type="journal article" date="2023" name="G3 (Bethesda)">
        <title>A chromosome-length genome assembly and annotation of blackberry (Rubus argutus, cv. 'Hillquist').</title>
        <authorList>
            <person name="Bruna T."/>
            <person name="Aryal R."/>
            <person name="Dudchenko O."/>
            <person name="Sargent D.J."/>
            <person name="Mead D."/>
            <person name="Buti M."/>
            <person name="Cavallini A."/>
            <person name="Hytonen T."/>
            <person name="Andres J."/>
            <person name="Pham M."/>
            <person name="Weisz D."/>
            <person name="Mascagni F."/>
            <person name="Usai G."/>
            <person name="Natali L."/>
            <person name="Bassil N."/>
            <person name="Fernandez G.E."/>
            <person name="Lomsadze A."/>
            <person name="Armour M."/>
            <person name="Olukolu B."/>
            <person name="Poorten T."/>
            <person name="Britton C."/>
            <person name="Davik J."/>
            <person name="Ashrafi H."/>
            <person name="Aiden E.L."/>
            <person name="Borodovsky M."/>
            <person name="Worthington M."/>
        </authorList>
    </citation>
    <scope>NUCLEOTIDE SEQUENCE [LARGE SCALE GENOMIC DNA]</scope>
    <source>
        <strain evidence="8">PI 553951</strain>
    </source>
</reference>
<evidence type="ECO:0000256" key="6">
    <source>
        <dbReference type="PROSITE-ProRule" id="PRU00175"/>
    </source>
</evidence>
<evidence type="ECO:0000259" key="7">
    <source>
        <dbReference type="PROSITE" id="PS50089"/>
    </source>
</evidence>
<keyword evidence="4 6" id="KW-0863">Zinc-finger</keyword>
<dbReference type="Gene3D" id="3.30.40.10">
    <property type="entry name" value="Zinc/RING finger domain, C3HC4 (zinc finger)"/>
    <property type="match status" value="1"/>
</dbReference>
<comment type="catalytic activity">
    <reaction evidence="1">
        <text>S-ubiquitinyl-[E2 ubiquitin-conjugating enzyme]-L-cysteine + [acceptor protein]-L-lysine = [E2 ubiquitin-conjugating enzyme]-L-cysteine + N(6)-ubiquitinyl-[acceptor protein]-L-lysine.</text>
        <dbReference type="EC" id="2.3.2.27"/>
    </reaction>
</comment>
<dbReference type="SMART" id="SM00184">
    <property type="entry name" value="RING"/>
    <property type="match status" value="1"/>
</dbReference>
<dbReference type="GO" id="GO:0005737">
    <property type="term" value="C:cytoplasm"/>
    <property type="evidence" value="ECO:0007669"/>
    <property type="project" value="TreeGrafter"/>
</dbReference>
<sequence>MSSSTSTTERHYFFSRVLQREKLEPLPGREDRLLISFYLVKQSRCWYDHPWDFTYANSAAAQTGVMINYRRREDYITSFARDLWTMGVPRQENPTIIKKISEVLQAAIPHRRILVMMADVTVRLLGSFDDRDAIENFIRASPDINVPMRFSITGDLGFETHALSDVDYHGNTVADGLTLEIARLTLESFQTQRFRFVPATTSAIESLHKVRLDSLEEATMELNPSCSICYDDFAEGGVDQLVIPLPCAHHYHVDCIIHWLERSHLCPLCRYALPTVEEGQPSNS</sequence>
<dbReference type="EMBL" id="JBEDUW010000006">
    <property type="protein sequence ID" value="KAK9925292.1"/>
    <property type="molecule type" value="Genomic_DNA"/>
</dbReference>
<dbReference type="SUPFAM" id="SSF57850">
    <property type="entry name" value="RING/U-box"/>
    <property type="match status" value="1"/>
</dbReference>
<gene>
    <name evidence="8" type="ORF">M0R45_033620</name>
</gene>
<evidence type="ECO:0000256" key="4">
    <source>
        <dbReference type="ARBA" id="ARBA00022771"/>
    </source>
</evidence>
<evidence type="ECO:0000256" key="2">
    <source>
        <dbReference type="ARBA" id="ARBA00012483"/>
    </source>
</evidence>
<evidence type="ECO:0000256" key="3">
    <source>
        <dbReference type="ARBA" id="ARBA00022723"/>
    </source>
</evidence>
<dbReference type="EC" id="2.3.2.27" evidence="2"/>
<comment type="caution">
    <text evidence="8">The sequence shown here is derived from an EMBL/GenBank/DDBJ whole genome shotgun (WGS) entry which is preliminary data.</text>
</comment>
<dbReference type="PANTHER" id="PTHR15710:SF229">
    <property type="entry name" value="E3 UBIQUITIN-PROTEIN LIGASE RNF181-LIKE"/>
    <property type="match status" value="1"/>
</dbReference>
<evidence type="ECO:0000256" key="1">
    <source>
        <dbReference type="ARBA" id="ARBA00000900"/>
    </source>
</evidence>
<dbReference type="Pfam" id="PF13639">
    <property type="entry name" value="zf-RING_2"/>
    <property type="match status" value="1"/>
</dbReference>
<dbReference type="GO" id="GO:0061630">
    <property type="term" value="F:ubiquitin protein ligase activity"/>
    <property type="evidence" value="ECO:0007669"/>
    <property type="project" value="UniProtKB-EC"/>
</dbReference>
<accession>A0AAW1WPK0</accession>
<organism evidence="8 9">
    <name type="scientific">Rubus argutus</name>
    <name type="common">Southern blackberry</name>
    <dbReference type="NCBI Taxonomy" id="59490"/>
    <lineage>
        <taxon>Eukaryota</taxon>
        <taxon>Viridiplantae</taxon>
        <taxon>Streptophyta</taxon>
        <taxon>Embryophyta</taxon>
        <taxon>Tracheophyta</taxon>
        <taxon>Spermatophyta</taxon>
        <taxon>Magnoliopsida</taxon>
        <taxon>eudicotyledons</taxon>
        <taxon>Gunneridae</taxon>
        <taxon>Pentapetalae</taxon>
        <taxon>rosids</taxon>
        <taxon>fabids</taxon>
        <taxon>Rosales</taxon>
        <taxon>Rosaceae</taxon>
        <taxon>Rosoideae</taxon>
        <taxon>Rosoideae incertae sedis</taxon>
        <taxon>Rubus</taxon>
    </lineage>
</organism>
<dbReference type="InterPro" id="IPR013083">
    <property type="entry name" value="Znf_RING/FYVE/PHD"/>
</dbReference>
<keyword evidence="3" id="KW-0479">Metal-binding</keyword>
<name>A0AAW1WPK0_RUBAR</name>
<proteinExistence type="predicted"/>
<dbReference type="Proteomes" id="UP001457282">
    <property type="component" value="Unassembled WGS sequence"/>
</dbReference>
<keyword evidence="5" id="KW-0862">Zinc</keyword>
<protein>
    <recommendedName>
        <fullName evidence="2">RING-type E3 ubiquitin transferase</fullName>
        <ecNumber evidence="2">2.3.2.27</ecNumber>
    </recommendedName>
</protein>
<evidence type="ECO:0000256" key="5">
    <source>
        <dbReference type="ARBA" id="ARBA00022833"/>
    </source>
</evidence>